<sequence>MEDEINLMDYIRVIVKRKNLIIAFTIIGLFVGLIQGWRTPKMYKAEVTLLSMSSGMGGLASALSGLSFLGGGGGGSSDDVNIDIILKSRSLARSIAESSNLKRVIFAKKWDSQNNVWIGQEPTLDEFSSAIQSGLIGKKDNKITAQWSDPQVAADIANAYARGLTKFLNQKAMSVNLQILDEAVAPSRPYNKDTKKNVGMGGGVGLFIGAFLAFFLEYWGKISKCLPGGVNV</sequence>
<evidence type="ECO:0000256" key="6">
    <source>
        <dbReference type="ARBA" id="ARBA00023136"/>
    </source>
</evidence>
<keyword evidence="3" id="KW-1003">Cell membrane</keyword>
<organism evidence="9 10">
    <name type="scientific">candidate division WOR-1 bacterium RIFOXYC2_FULL_46_14</name>
    <dbReference type="NCBI Taxonomy" id="1802587"/>
    <lineage>
        <taxon>Bacteria</taxon>
        <taxon>Bacillati</taxon>
        <taxon>Saganbacteria</taxon>
    </lineage>
</organism>
<protein>
    <recommendedName>
        <fullName evidence="8">Polysaccharide chain length determinant N-terminal domain-containing protein</fullName>
    </recommendedName>
</protein>
<feature type="transmembrane region" description="Helical" evidence="7">
    <location>
        <begin position="49"/>
        <end position="69"/>
    </location>
</feature>
<feature type="transmembrane region" description="Helical" evidence="7">
    <location>
        <begin position="20"/>
        <end position="37"/>
    </location>
</feature>
<evidence type="ECO:0000313" key="9">
    <source>
        <dbReference type="EMBL" id="OGC40094.1"/>
    </source>
</evidence>
<evidence type="ECO:0000256" key="1">
    <source>
        <dbReference type="ARBA" id="ARBA00004651"/>
    </source>
</evidence>
<reference evidence="9 10" key="1">
    <citation type="journal article" date="2016" name="Nat. Commun.">
        <title>Thousands of microbial genomes shed light on interconnected biogeochemical processes in an aquifer system.</title>
        <authorList>
            <person name="Anantharaman K."/>
            <person name="Brown C.T."/>
            <person name="Hug L.A."/>
            <person name="Sharon I."/>
            <person name="Castelle C.J."/>
            <person name="Probst A.J."/>
            <person name="Thomas B.C."/>
            <person name="Singh A."/>
            <person name="Wilkins M.J."/>
            <person name="Karaoz U."/>
            <person name="Brodie E.L."/>
            <person name="Williams K.H."/>
            <person name="Hubbard S.S."/>
            <person name="Banfield J.F."/>
        </authorList>
    </citation>
    <scope>NUCLEOTIDE SEQUENCE [LARGE SCALE GENOMIC DNA]</scope>
</reference>
<evidence type="ECO:0000256" key="7">
    <source>
        <dbReference type="SAM" id="Phobius"/>
    </source>
</evidence>
<comment type="subcellular location">
    <subcellularLocation>
        <location evidence="1">Cell membrane</location>
        <topology evidence="1">Multi-pass membrane protein</topology>
    </subcellularLocation>
</comment>
<keyword evidence="5 7" id="KW-1133">Transmembrane helix</keyword>
<name>A0A1F4U566_UNCSA</name>
<keyword evidence="6 7" id="KW-0472">Membrane</keyword>
<evidence type="ECO:0000313" key="10">
    <source>
        <dbReference type="Proteomes" id="UP000179242"/>
    </source>
</evidence>
<feature type="transmembrane region" description="Helical" evidence="7">
    <location>
        <begin position="198"/>
        <end position="216"/>
    </location>
</feature>
<evidence type="ECO:0000256" key="2">
    <source>
        <dbReference type="ARBA" id="ARBA00006683"/>
    </source>
</evidence>
<proteinExistence type="inferred from homology"/>
<evidence type="ECO:0000256" key="5">
    <source>
        <dbReference type="ARBA" id="ARBA00022989"/>
    </source>
</evidence>
<dbReference type="InterPro" id="IPR003856">
    <property type="entry name" value="LPS_length_determ_N"/>
</dbReference>
<comment type="caution">
    <text evidence="9">The sequence shown here is derived from an EMBL/GenBank/DDBJ whole genome shotgun (WGS) entry which is preliminary data.</text>
</comment>
<dbReference type="Pfam" id="PF02706">
    <property type="entry name" value="Wzz"/>
    <property type="match status" value="1"/>
</dbReference>
<dbReference type="AlphaFoldDB" id="A0A1F4U566"/>
<gene>
    <name evidence="9" type="ORF">A2438_02220</name>
</gene>
<evidence type="ECO:0000256" key="3">
    <source>
        <dbReference type="ARBA" id="ARBA00022475"/>
    </source>
</evidence>
<dbReference type="PANTHER" id="PTHR32309">
    <property type="entry name" value="TYROSINE-PROTEIN KINASE"/>
    <property type="match status" value="1"/>
</dbReference>
<dbReference type="PANTHER" id="PTHR32309:SF13">
    <property type="entry name" value="FERRIC ENTEROBACTIN TRANSPORT PROTEIN FEPE"/>
    <property type="match status" value="1"/>
</dbReference>
<comment type="similarity">
    <text evidence="2">Belongs to the CpsC/CapA family.</text>
</comment>
<evidence type="ECO:0000256" key="4">
    <source>
        <dbReference type="ARBA" id="ARBA00022692"/>
    </source>
</evidence>
<feature type="domain" description="Polysaccharide chain length determinant N-terminal" evidence="8">
    <location>
        <begin position="3"/>
        <end position="91"/>
    </location>
</feature>
<dbReference type="InterPro" id="IPR050445">
    <property type="entry name" value="Bact_polysacc_biosynth/exp"/>
</dbReference>
<evidence type="ECO:0000259" key="8">
    <source>
        <dbReference type="Pfam" id="PF02706"/>
    </source>
</evidence>
<dbReference type="GO" id="GO:0005886">
    <property type="term" value="C:plasma membrane"/>
    <property type="evidence" value="ECO:0007669"/>
    <property type="project" value="UniProtKB-SubCell"/>
</dbReference>
<dbReference type="Proteomes" id="UP000179242">
    <property type="component" value="Unassembled WGS sequence"/>
</dbReference>
<dbReference type="EMBL" id="MEUJ01000004">
    <property type="protein sequence ID" value="OGC40094.1"/>
    <property type="molecule type" value="Genomic_DNA"/>
</dbReference>
<dbReference type="GO" id="GO:0004713">
    <property type="term" value="F:protein tyrosine kinase activity"/>
    <property type="evidence" value="ECO:0007669"/>
    <property type="project" value="TreeGrafter"/>
</dbReference>
<keyword evidence="4 7" id="KW-0812">Transmembrane</keyword>
<accession>A0A1F4U566</accession>